<feature type="region of interest" description="Disordered" evidence="1">
    <location>
        <begin position="577"/>
        <end position="638"/>
    </location>
</feature>
<evidence type="ECO:0008006" key="4">
    <source>
        <dbReference type="Google" id="ProtNLM"/>
    </source>
</evidence>
<dbReference type="PANTHER" id="PTHR30121:SF6">
    <property type="entry name" value="SLR6007 PROTEIN"/>
    <property type="match status" value="1"/>
</dbReference>
<dbReference type="Gene3D" id="3.40.50.300">
    <property type="entry name" value="P-loop containing nucleotide triphosphate hydrolases"/>
    <property type="match status" value="1"/>
</dbReference>
<evidence type="ECO:0000256" key="1">
    <source>
        <dbReference type="SAM" id="MobiDB-lite"/>
    </source>
</evidence>
<dbReference type="InterPro" id="IPR051162">
    <property type="entry name" value="T4SS_component"/>
</dbReference>
<accession>A0A0S4QK72</accession>
<sequence>MTVTEAGGPGGAAPNGAWPGGAVPDTPGVPNGAVSGPGQQVSGVVGRVMGTEQATPLLFHVALAEGNYLQLDDVVVTVRQVPGVGPVMTAGVVTQVEARHEGASFDSDVFLIADGVLPAQVQEIAEVTTTRVEPEIFVPPRPGELVRRATGDERATALYFDQMDRRIPVGLGRDGTPIYVNLEFLNGTRGAHVSISGISGVATKTSFALFLLYSVFRSGVLGREAVNAKALIFSVKGEDLLFLDHPNSRIDENVRAVYAQLGLPAEPFASAGFFAPPLPGDTGGRPHVTARTSGVQAFWWTLREFCADELLPYVFADAEDDRNQYTIVVHQVTNRLRLDARPFGADGAITVEGRTLRTYDDLVDFVIDRVNDDATRAVWAGPATGTGTVNAFVRRLRSSLRALRGLIRADLPDSPGRRVSTTGQQVTVVDLHNLPERAQRFVVGVVLADETRRKEEAGPGGLLFTMLDELNKYAPREGASPIKDVLLDIAERGRSLGIILIGAQQTASEVERRIIANSSIKIVGRLDTAEAGRPEYGFLPPAQRSRATLAKPGTMFVSQPEIPVPLAVSFPFPAWATRPSETDGTGPAAPATTSGPGGTHGAAGANGSAEPGGSAGPGTPARPDPWNLLPDPDDPLPF</sequence>
<evidence type="ECO:0000313" key="3">
    <source>
        <dbReference type="Proteomes" id="UP000198802"/>
    </source>
</evidence>
<dbReference type="InterPro" id="IPR027417">
    <property type="entry name" value="P-loop_NTPase"/>
</dbReference>
<reference evidence="3" key="1">
    <citation type="submission" date="2015-11" db="EMBL/GenBank/DDBJ databases">
        <authorList>
            <person name="Varghese N."/>
        </authorList>
    </citation>
    <scope>NUCLEOTIDE SEQUENCE [LARGE SCALE GENOMIC DNA]</scope>
    <source>
        <strain evidence="3">DSM 45899</strain>
    </source>
</reference>
<name>A0A0S4QK72_9ACTN</name>
<dbReference type="AlphaFoldDB" id="A0A0S4QK72"/>
<dbReference type="Proteomes" id="UP000198802">
    <property type="component" value="Unassembled WGS sequence"/>
</dbReference>
<organism evidence="2 3">
    <name type="scientific">Parafrankia irregularis</name>
    <dbReference type="NCBI Taxonomy" id="795642"/>
    <lineage>
        <taxon>Bacteria</taxon>
        <taxon>Bacillati</taxon>
        <taxon>Actinomycetota</taxon>
        <taxon>Actinomycetes</taxon>
        <taxon>Frankiales</taxon>
        <taxon>Frankiaceae</taxon>
        <taxon>Parafrankia</taxon>
    </lineage>
</organism>
<proteinExistence type="predicted"/>
<gene>
    <name evidence="2" type="ORF">Ga0074812_10415</name>
</gene>
<dbReference type="PANTHER" id="PTHR30121">
    <property type="entry name" value="UNCHARACTERIZED PROTEIN YJGR-RELATED"/>
    <property type="match status" value="1"/>
</dbReference>
<dbReference type="SUPFAM" id="SSF52540">
    <property type="entry name" value="P-loop containing nucleoside triphosphate hydrolases"/>
    <property type="match status" value="1"/>
</dbReference>
<feature type="compositionally biased region" description="Low complexity" evidence="1">
    <location>
        <begin position="602"/>
        <end position="630"/>
    </location>
</feature>
<feature type="region of interest" description="Disordered" evidence="1">
    <location>
        <begin position="1"/>
        <end position="37"/>
    </location>
</feature>
<keyword evidence="3" id="KW-1185">Reference proteome</keyword>
<evidence type="ECO:0000313" key="2">
    <source>
        <dbReference type="EMBL" id="CUU54938.1"/>
    </source>
</evidence>
<feature type="compositionally biased region" description="Low complexity" evidence="1">
    <location>
        <begin position="584"/>
        <end position="594"/>
    </location>
</feature>
<dbReference type="EMBL" id="FAOZ01000004">
    <property type="protein sequence ID" value="CUU54938.1"/>
    <property type="molecule type" value="Genomic_DNA"/>
</dbReference>
<protein>
    <recommendedName>
        <fullName evidence="4">Helicase HerA central domain-containing protein</fullName>
    </recommendedName>
</protein>